<sequence>MTGGYPSPAQPSVPSGRVKPADQARQLISALTDLVRRGTQLLQLPEALRQSARQQTAMLADEQLFALLQQRPVADLKDLMSKGTRLGSLEAGGYRTVADVLRTHPGHLEQVPGVGSHTVQEVVAAARKLADQLRKESRVRLDPAAKPVGHTQLLATLTAARHADSAASALRGPIAQLGQQTQPLIPQAERVTSSWRMTFAGRKKKEEARAAVAQLQAILADPAVVALQYTVNSAEQATDPRNYRPEQLWQDYELDAAAFNALLSTVGGAGQVDDREAAEGFIGPELRQKISAEPLDTSLLNTTLREYQAFGAKYAIHQQRSILGDEMGLGKTVEALAVFAHMAAKGQHRFMVICPASVQINWMKEIERHTDLAAHLLHGRDRDINGSTWLSQGGVAVTTFGTVSSLDFLADADIAMLVVDEAHYVKNPDAKRSQAVAAVLTGAQRALFLTGTPMENRVDEFRNLVGYLQPRVAHAVTTADAIVGAKAFRRTVAPVYLRRNQEDVLTELPDKIEVEDWVQPTRQDEAAYRDAVQGRNLMRMRRAAFESADSAKLERICEIIEEAVADGRKAIVFSFFLDVLGTIHRALGELAMGPLTGSVSAPMRQQLVEDFTRRQGGAVLMAQIDAGGVGLNVQAASVVVIAEPQWKPSSEEQAIARAYRMGQIHTVQVHRVLAKDSVDERIREIQENKRLLFDEFARKSDAKESDARSTDAGMHRPAVLDDESVPKERRVILAEQHRLGLQ</sequence>
<dbReference type="InterPro" id="IPR001650">
    <property type="entry name" value="Helicase_C-like"/>
</dbReference>
<dbReference type="SMART" id="SM00490">
    <property type="entry name" value="HELICc"/>
    <property type="match status" value="1"/>
</dbReference>
<gene>
    <name evidence="5" type="ORF">H4281_36385</name>
</gene>
<dbReference type="GO" id="GO:0005524">
    <property type="term" value="F:ATP binding"/>
    <property type="evidence" value="ECO:0007669"/>
    <property type="project" value="InterPro"/>
</dbReference>
<evidence type="ECO:0000313" key="6">
    <source>
        <dbReference type="Proteomes" id="UP000526734"/>
    </source>
</evidence>
<dbReference type="SMART" id="SM00487">
    <property type="entry name" value="DEXDc"/>
    <property type="match status" value="1"/>
</dbReference>
<dbReference type="InterPro" id="IPR000330">
    <property type="entry name" value="SNF2_N"/>
</dbReference>
<feature type="region of interest" description="Disordered" evidence="2">
    <location>
        <begin position="702"/>
        <end position="721"/>
    </location>
</feature>
<keyword evidence="5" id="KW-0067">ATP-binding</keyword>
<comment type="caution">
    <text evidence="5">The sequence shown here is derived from an EMBL/GenBank/DDBJ whole genome shotgun (WGS) entry which is preliminary data.</text>
</comment>
<dbReference type="Pfam" id="PF00271">
    <property type="entry name" value="Helicase_C"/>
    <property type="match status" value="1"/>
</dbReference>
<dbReference type="RefSeq" id="WP_182895412.1">
    <property type="nucleotide sequence ID" value="NZ_JACGZW010000015.1"/>
</dbReference>
<dbReference type="AlphaFoldDB" id="A0A7W3ZF54"/>
<accession>A0A7W3ZF54</accession>
<keyword evidence="5" id="KW-0547">Nucleotide-binding</keyword>
<evidence type="ECO:0000256" key="1">
    <source>
        <dbReference type="ARBA" id="ARBA00022801"/>
    </source>
</evidence>
<dbReference type="InterPro" id="IPR038718">
    <property type="entry name" value="SNF2-like_sf"/>
</dbReference>
<keyword evidence="5" id="KW-0347">Helicase</keyword>
<dbReference type="Gene3D" id="3.40.50.300">
    <property type="entry name" value="P-loop containing nucleotide triphosphate hydrolases"/>
    <property type="match status" value="1"/>
</dbReference>
<proteinExistence type="predicted"/>
<feature type="domain" description="Helicase C-terminal" evidence="4">
    <location>
        <begin position="552"/>
        <end position="704"/>
    </location>
</feature>
<keyword evidence="6" id="KW-1185">Reference proteome</keyword>
<dbReference type="GO" id="GO:0016787">
    <property type="term" value="F:hydrolase activity"/>
    <property type="evidence" value="ECO:0007669"/>
    <property type="project" value="UniProtKB-KW"/>
</dbReference>
<dbReference type="InterPro" id="IPR049730">
    <property type="entry name" value="SNF2/RAD54-like_C"/>
</dbReference>
<dbReference type="Gene3D" id="1.10.150.20">
    <property type="entry name" value="5' to 3' exonuclease, C-terminal subdomain"/>
    <property type="match status" value="1"/>
</dbReference>
<dbReference type="Gene3D" id="3.40.50.10810">
    <property type="entry name" value="Tandem AAA-ATPase domain"/>
    <property type="match status" value="1"/>
</dbReference>
<dbReference type="CDD" id="cd17919">
    <property type="entry name" value="DEXHc_Snf"/>
    <property type="match status" value="1"/>
</dbReference>
<evidence type="ECO:0000313" key="5">
    <source>
        <dbReference type="EMBL" id="MBB1158654.1"/>
    </source>
</evidence>
<feature type="domain" description="Helicase ATP-binding" evidence="3">
    <location>
        <begin position="312"/>
        <end position="471"/>
    </location>
</feature>
<dbReference type="PANTHER" id="PTHR10799">
    <property type="entry name" value="SNF2/RAD54 HELICASE FAMILY"/>
    <property type="match status" value="1"/>
</dbReference>
<dbReference type="PROSITE" id="PS51192">
    <property type="entry name" value="HELICASE_ATP_BIND_1"/>
    <property type="match status" value="1"/>
</dbReference>
<dbReference type="EMBL" id="JACGZW010000015">
    <property type="protein sequence ID" value="MBB1158654.1"/>
    <property type="molecule type" value="Genomic_DNA"/>
</dbReference>
<dbReference type="CDD" id="cd18793">
    <property type="entry name" value="SF2_C_SNF"/>
    <property type="match status" value="1"/>
</dbReference>
<evidence type="ECO:0000256" key="2">
    <source>
        <dbReference type="SAM" id="MobiDB-lite"/>
    </source>
</evidence>
<evidence type="ECO:0000259" key="4">
    <source>
        <dbReference type="PROSITE" id="PS51194"/>
    </source>
</evidence>
<dbReference type="InterPro" id="IPR014001">
    <property type="entry name" value="Helicase_ATP-bd"/>
</dbReference>
<dbReference type="Proteomes" id="UP000526734">
    <property type="component" value="Unassembled WGS sequence"/>
</dbReference>
<keyword evidence="1" id="KW-0378">Hydrolase</keyword>
<protein>
    <submittedName>
        <fullName evidence="5">DEAD/DEAH box helicase</fullName>
    </submittedName>
</protein>
<feature type="region of interest" description="Disordered" evidence="2">
    <location>
        <begin position="1"/>
        <end position="21"/>
    </location>
</feature>
<dbReference type="Pfam" id="PF00176">
    <property type="entry name" value="SNF2-rel_dom"/>
    <property type="match status" value="1"/>
</dbReference>
<reference evidence="5 6" key="1">
    <citation type="submission" date="2020-08" db="EMBL/GenBank/DDBJ databases">
        <title>Amycolatopsis sp. nov. DR6-1 isolated from Dendrobium heterocarpum.</title>
        <authorList>
            <person name="Tedsree N."/>
            <person name="Kuncharoen N."/>
            <person name="Likhitwitayawuid K."/>
            <person name="Tanasupawat S."/>
        </authorList>
    </citation>
    <scope>NUCLEOTIDE SEQUENCE [LARGE SCALE GENOMIC DNA]</scope>
    <source>
        <strain evidence="5 6">DR6-1</strain>
    </source>
</reference>
<dbReference type="GO" id="GO:0004386">
    <property type="term" value="F:helicase activity"/>
    <property type="evidence" value="ECO:0007669"/>
    <property type="project" value="UniProtKB-KW"/>
</dbReference>
<dbReference type="InterPro" id="IPR027417">
    <property type="entry name" value="P-loop_NTPase"/>
</dbReference>
<name>A0A7W3ZF54_9PSEU</name>
<organism evidence="5 6">
    <name type="scientific">Amycolatopsis dendrobii</name>
    <dbReference type="NCBI Taxonomy" id="2760662"/>
    <lineage>
        <taxon>Bacteria</taxon>
        <taxon>Bacillati</taxon>
        <taxon>Actinomycetota</taxon>
        <taxon>Actinomycetes</taxon>
        <taxon>Pseudonocardiales</taxon>
        <taxon>Pseudonocardiaceae</taxon>
        <taxon>Amycolatopsis</taxon>
    </lineage>
</organism>
<dbReference type="SUPFAM" id="SSF52540">
    <property type="entry name" value="P-loop containing nucleoside triphosphate hydrolases"/>
    <property type="match status" value="2"/>
</dbReference>
<evidence type="ECO:0000259" key="3">
    <source>
        <dbReference type="PROSITE" id="PS51192"/>
    </source>
</evidence>
<dbReference type="PROSITE" id="PS51194">
    <property type="entry name" value="HELICASE_CTER"/>
    <property type="match status" value="1"/>
</dbReference>